<dbReference type="Pfam" id="PF25023">
    <property type="entry name" value="TEN_YD-shell"/>
    <property type="match status" value="1"/>
</dbReference>
<protein>
    <recommendedName>
        <fullName evidence="2">Teneurin-like YD-shell domain-containing protein</fullName>
    </recommendedName>
</protein>
<keyword evidence="1" id="KW-0677">Repeat</keyword>
<gene>
    <name evidence="3" type="ORF">sscle_05g046080</name>
</gene>
<evidence type="ECO:0000259" key="2">
    <source>
        <dbReference type="Pfam" id="PF25023"/>
    </source>
</evidence>
<dbReference type="NCBIfam" id="TIGR03696">
    <property type="entry name" value="Rhs_assc_core"/>
    <property type="match status" value="1"/>
</dbReference>
<dbReference type="OrthoDB" id="442731at2759"/>
<dbReference type="KEGG" id="ssl:SS1G_05937"/>
<accession>A0A1D9Q4G9</accession>
<feature type="domain" description="Teneurin-like YD-shell" evidence="2">
    <location>
        <begin position="1023"/>
        <end position="1324"/>
    </location>
</feature>
<sequence length="1617" mass="181866">MPNAESTLYSQGVNFGSFVQEGVDARTGQYTSSIALYEAPAKARNCAPFKLSLRFSPLNTANIGFGKGWSLNLSQYQHSAPRRLVLSTGEHYQVSNTGGLRVDDQKLISFKFQQKGSDFEIIHKDGKIEVLSNAHNVYNTSVPVKLYAANGRALTLVWMAVGGQPRLTKVQDGDEVLLQIKYRDPHVEIVHSPDSANPSTFTVVIRESQLQELWLPLTDGSKWRFAYNTYGPLICLSNIRSPLGLVEEVTYDSSSLLLPPGGPYRSLPVVRQHIIKPGNQQPAIKTLYDYSTNNFLGYGAVSQWKYSEDNLYHVRDSYQYYTTVSVDGGQKTKYTYNRFHLIVETKQDQNGKQITQTIDYYALPNKALENQPAQFQLPKCVKTTYCDLATPSLSRVESTSHEYDAWGNPTSDVQTDGVTTKRTYYPPSGETGKCPADPHGFQRYLKEQTIIPPEKQGRAPVWTTRHTYSEMPTAKDASTPSFVLLQQSQSFADNDPCNCRIDRTYVNQPDGKDHGRYKQQTSTLYDKYPMVQTWNYQYEAGQLSETTQLKSFDDLQINNKTSFSLAEGRIISHVDEAGVETQFKYDQVGRQISTTVSPGTVYEATQTHEYVLSGETAGYTVTVTDAKGLKTRSTTDGLQRVCQIERQDDDGESKLGAYAGTFRILQEKSYNALGQCTRMTDIDWLRTSEQLKKLSAIHDYEYNDWGQVCKVTDSNGVVTLATTDPIAQTYTEGIKNEGQKKATFESQDHLIQTALLNAYGSTYSSVNYTNDGLGRKIQEKDSLDNQTQYIYDCFNRVKQTTWPNSRIARTQYAGHSTDPLPESIQVSKITLGQQPFDGLSRAKSRQIANRQTFLSYENSSPKPSDITTPRKDKVHLDYEKALNYALKDLETSDDPCSYQYDPQTAEVWKSENTYCTEELKYLPSGLLKSERITIGKETGTQFSTKYSYSMNGRLQLYTDVHGQDQVLDYDDYGRLKQVSQGPLTITLSYDNGNRLAQSIVHDTEKDKKLTTVLNYDEFGREIERTVSQDSKIMYVLNQKKYDTENRVESRQLRDGRGNVIRQETFQYDIMGRLFDYVAQGNVVPIDEYGRQVLHQQYAFTELGGLKQITTYFQDGRQNITDYTYSDHDPCQLILITNTHPDDNPQIELEYDSNGCLTRDEQGHILEYDTSGTLKTVRNKDQTVLCQYYYDSHGRLLTQKVPGKSDHHLHYRGDTLVAATSGDTKISYVSSGDQHWGQILQESEQTTTQMWASDIHQSTLAWLDTDKPSEIHSQVYMPYGFSRLQSAVGWNGQWQDPVTGWYHLGNGYRVYNPVLMCFHSPDSWSPFTSGDINTYAYCCGDPINRIDPSGHFSIFGIQITWRNLAQAIVGFALSVLAGILTDGASLAIEVGVDLAVAVASDVGTGAVYDVAAGRVPNMQSVGSDVLFGGVGNMVGRGLSWGAKKAFKSVTETLEQLLVGAEKLRVAGGKPVMPSQMGTIRSFKRFKLQAEQFSEFDSWNKMSAADKKLFNKGLTDMKAKIDQIESREPWTWVQAKDLPNVGGKNGAASQKLVDFRRLVREERLSPVEAAKRAGDTKLTLLKGSNPPQWEIRTSGSDRVTFRIDHESRKITIQQVGGHT</sequence>
<dbReference type="PANTHER" id="PTHR32305">
    <property type="match status" value="1"/>
</dbReference>
<reference evidence="4" key="1">
    <citation type="journal article" date="2017" name="Genome Biol. Evol.">
        <title>The complete genome sequence of the phytopathogenic fungus Sclerotinia sclerotiorum reveals insights into the genome architecture of broad host range pathogens.</title>
        <authorList>
            <person name="Derbyshire M."/>
            <person name="Denton-Giles M."/>
            <person name="Hegedus D."/>
            <person name="Seifbarghy S."/>
            <person name="Rollins J."/>
            <person name="van Kan J."/>
            <person name="Seidl M.F."/>
            <person name="Faino L."/>
            <person name="Mbengue M."/>
            <person name="Navaud O."/>
            <person name="Raffaele S."/>
            <person name="Hammond-Kosack K."/>
            <person name="Heard S."/>
            <person name="Oliver R."/>
        </authorList>
    </citation>
    <scope>NUCLEOTIDE SEQUENCE [LARGE SCALE GENOMIC DNA]</scope>
    <source>
        <strain evidence="4">ATCC 18683 / 1980 / Ss-1</strain>
    </source>
</reference>
<dbReference type="Proteomes" id="UP000177798">
    <property type="component" value="Chromosome 5"/>
</dbReference>
<proteinExistence type="predicted"/>
<dbReference type="Gene3D" id="2.180.10.10">
    <property type="entry name" value="RHS repeat-associated core"/>
    <property type="match status" value="2"/>
</dbReference>
<evidence type="ECO:0000313" key="3">
    <source>
        <dbReference type="EMBL" id="APA09838.1"/>
    </source>
</evidence>
<dbReference type="OMA" id="RSTRHTY"/>
<dbReference type="InterPro" id="IPR006530">
    <property type="entry name" value="YD"/>
</dbReference>
<dbReference type="InterPro" id="IPR050708">
    <property type="entry name" value="T6SS_VgrG/RHS"/>
</dbReference>
<evidence type="ECO:0000256" key="1">
    <source>
        <dbReference type="ARBA" id="ARBA00022737"/>
    </source>
</evidence>
<dbReference type="InterPro" id="IPR022385">
    <property type="entry name" value="Rhs_assc_core"/>
</dbReference>
<organism evidence="3 4">
    <name type="scientific">Sclerotinia sclerotiorum (strain ATCC 18683 / 1980 / Ss-1)</name>
    <name type="common">White mold</name>
    <name type="synonym">Whetzelinia sclerotiorum</name>
    <dbReference type="NCBI Taxonomy" id="665079"/>
    <lineage>
        <taxon>Eukaryota</taxon>
        <taxon>Fungi</taxon>
        <taxon>Dikarya</taxon>
        <taxon>Ascomycota</taxon>
        <taxon>Pezizomycotina</taxon>
        <taxon>Leotiomycetes</taxon>
        <taxon>Helotiales</taxon>
        <taxon>Sclerotiniaceae</taxon>
        <taxon>Sclerotinia</taxon>
    </lineage>
</organism>
<dbReference type="VEuPathDB" id="FungiDB:sscle_05g046080"/>
<dbReference type="PANTHER" id="PTHR32305:SF15">
    <property type="entry name" value="PROTEIN RHSA-RELATED"/>
    <property type="match status" value="1"/>
</dbReference>
<dbReference type="InterPro" id="IPR056823">
    <property type="entry name" value="TEN-like_YD-shell"/>
</dbReference>
<name>A0A1D9Q4G9_SCLS1</name>
<dbReference type="RefSeq" id="XP_001593015.1">
    <property type="nucleotide sequence ID" value="XM_001592965.1"/>
</dbReference>
<dbReference type="NCBIfam" id="TIGR01643">
    <property type="entry name" value="YD_repeat_2x"/>
    <property type="match status" value="1"/>
</dbReference>
<evidence type="ECO:0000313" key="4">
    <source>
        <dbReference type="Proteomes" id="UP000177798"/>
    </source>
</evidence>
<dbReference type="EMBL" id="CP017818">
    <property type="protein sequence ID" value="APA09838.1"/>
    <property type="molecule type" value="Genomic_DNA"/>
</dbReference>